<gene>
    <name evidence="14" type="ORF">G3M78_13555</name>
</gene>
<dbReference type="PROSITE" id="PS50198">
    <property type="entry name" value="PPIC_PPIASE_2"/>
    <property type="match status" value="1"/>
</dbReference>
<keyword evidence="2" id="KW-1003">Cell membrane</keyword>
<dbReference type="InterPro" id="IPR023058">
    <property type="entry name" value="PPIase_PpiC_CS"/>
</dbReference>
<dbReference type="Pfam" id="PF13145">
    <property type="entry name" value="Rotamase_2"/>
    <property type="match status" value="1"/>
</dbReference>
<dbReference type="EMBL" id="CP048620">
    <property type="protein sequence ID" value="QPJ66365.1"/>
    <property type="molecule type" value="Genomic_DNA"/>
</dbReference>
<dbReference type="InterPro" id="IPR027304">
    <property type="entry name" value="Trigger_fact/SurA_dom_sf"/>
</dbReference>
<dbReference type="SUPFAM" id="SSF109998">
    <property type="entry name" value="Triger factor/SurA peptide-binding domain-like"/>
    <property type="match status" value="1"/>
</dbReference>
<dbReference type="InterPro" id="IPR000297">
    <property type="entry name" value="PPIase_PpiC"/>
</dbReference>
<feature type="transmembrane region" description="Helical" evidence="12">
    <location>
        <begin position="12"/>
        <end position="33"/>
    </location>
</feature>
<dbReference type="PANTHER" id="PTHR47529:SF1">
    <property type="entry name" value="PERIPLASMIC CHAPERONE PPID"/>
    <property type="match status" value="1"/>
</dbReference>
<keyword evidence="6 12" id="KW-0472">Membrane</keyword>
<evidence type="ECO:0000256" key="9">
    <source>
        <dbReference type="ARBA" id="ARBA00040743"/>
    </source>
</evidence>
<keyword evidence="5 12" id="KW-1133">Transmembrane helix</keyword>
<protein>
    <recommendedName>
        <fullName evidence="9">Periplasmic chaperone PpiD</fullName>
    </recommendedName>
    <alternativeName>
        <fullName evidence="10">Periplasmic folding chaperone</fullName>
    </alternativeName>
</protein>
<evidence type="ECO:0000256" key="5">
    <source>
        <dbReference type="ARBA" id="ARBA00022989"/>
    </source>
</evidence>
<evidence type="ECO:0000256" key="4">
    <source>
        <dbReference type="ARBA" id="ARBA00022692"/>
    </source>
</evidence>
<evidence type="ECO:0000256" key="11">
    <source>
        <dbReference type="PROSITE-ProRule" id="PRU00278"/>
    </source>
</evidence>
<dbReference type="InterPro" id="IPR046357">
    <property type="entry name" value="PPIase_dom_sf"/>
</dbReference>
<evidence type="ECO:0000256" key="3">
    <source>
        <dbReference type="ARBA" id="ARBA00022519"/>
    </source>
</evidence>
<dbReference type="Gene3D" id="3.10.50.40">
    <property type="match status" value="2"/>
</dbReference>
<comment type="subcellular location">
    <subcellularLocation>
        <location evidence="1">Cell inner membrane</location>
        <topology evidence="1">Single-pass type II membrane protein</topology>
        <orientation evidence="1">Periplasmic side</orientation>
    </subcellularLocation>
</comment>
<keyword evidence="11" id="KW-0697">Rotamase</keyword>
<feature type="domain" description="PpiC" evidence="13">
    <location>
        <begin position="269"/>
        <end position="382"/>
    </location>
</feature>
<dbReference type="AlphaFoldDB" id="A0A7T0G4D2"/>
<dbReference type="PROSITE" id="PS01096">
    <property type="entry name" value="PPIC_PPIASE_1"/>
    <property type="match status" value="1"/>
</dbReference>
<evidence type="ECO:0000256" key="2">
    <source>
        <dbReference type="ARBA" id="ARBA00022475"/>
    </source>
</evidence>
<name>A0A7T0G4D2_9BACT</name>
<dbReference type="Proteomes" id="UP000594464">
    <property type="component" value="Chromosome"/>
</dbReference>
<evidence type="ECO:0000256" key="6">
    <source>
        <dbReference type="ARBA" id="ARBA00023136"/>
    </source>
</evidence>
<evidence type="ECO:0000256" key="7">
    <source>
        <dbReference type="ARBA" id="ARBA00023186"/>
    </source>
</evidence>
<evidence type="ECO:0000256" key="1">
    <source>
        <dbReference type="ARBA" id="ARBA00004382"/>
    </source>
</evidence>
<keyword evidence="11" id="KW-0413">Isomerase</keyword>
<dbReference type="Pfam" id="PF13624">
    <property type="entry name" value="SurA_N_3"/>
    <property type="match status" value="1"/>
</dbReference>
<dbReference type="InterPro" id="IPR052029">
    <property type="entry name" value="PpiD_chaperone"/>
</dbReference>
<comment type="similarity">
    <text evidence="8">Belongs to the PpiD chaperone family.</text>
</comment>
<dbReference type="SUPFAM" id="SSF54534">
    <property type="entry name" value="FKBP-like"/>
    <property type="match status" value="2"/>
</dbReference>
<evidence type="ECO:0000313" key="14">
    <source>
        <dbReference type="EMBL" id="QPJ66365.1"/>
    </source>
</evidence>
<reference evidence="15" key="1">
    <citation type="submission" date="2020-02" db="EMBL/GenBank/DDBJ databases">
        <title>Genomic and physiological characterization of two novel Nitrospinaceae genera.</title>
        <authorList>
            <person name="Mueller A.J."/>
            <person name="Jung M.-Y."/>
            <person name="Strachan C.R."/>
            <person name="Herbold C.W."/>
            <person name="Kirkegaard R.H."/>
            <person name="Daims H."/>
        </authorList>
    </citation>
    <scope>NUCLEOTIDE SEQUENCE [LARGE SCALE GENOMIC DNA]</scope>
</reference>
<evidence type="ECO:0000313" key="15">
    <source>
        <dbReference type="Proteomes" id="UP000594464"/>
    </source>
</evidence>
<dbReference type="Gene3D" id="1.10.4030.10">
    <property type="entry name" value="Porin chaperone SurA, peptide-binding domain"/>
    <property type="match status" value="1"/>
</dbReference>
<accession>A0A7T0G4D2</accession>
<dbReference type="PANTHER" id="PTHR47529">
    <property type="entry name" value="PEPTIDYL-PROLYL CIS-TRANS ISOMERASE D"/>
    <property type="match status" value="1"/>
</dbReference>
<sequence>MLNLIRQHSDSWLVKGILWLIVLAFIGTIFYSWGMGGASTARGGVIASVDGKPINYNEYNQTFNNLVRFYREQFRNQFNDELIERLDIKGQALDSLIQKNLLLKEAERLNIRVTNEELADHIKQYSAFQKDEKFDPATYKNYLRFNRLNALQFEEGQRQALVIEKIENLVMSAAKVMESEVMEIYEREAEKIKIDYVSFFDDKFEREFLLGDDEIKAFYEANKAKFQTPEQFKVQYVKLASASFLDEATLEDKEIQDYYNAKITAFEVKKKFKARHILFRLNPQVGDQTASIEERQKASEKEAQERAEAAHAKIKSGEINFIDAAKEFSDDAASGEKGGDLGEFDSGVMVPEFEAALDKLKDGEISDVVRTPFGFHIIQRDGFTPGRTKTLDEVKDEITQALKEIKAEQKARRAARRIQREAEKSGDLAAAAKAHDAEAKTTGFFSRRDRDLPDIGSAPQFFEQAFSLKENQIGEAVHTPEHSYVIKLVGKAAPAIPPFEEVREEAKANLLKKKNKDHAQEQFEKLSAQYQQNKDLEKLSKDMDVEIKTSPLFSLIDSIPGVGNIQPVKDKIANLNKGEVTAVSALGRNFFIRINDRVNAGEPDADQYKKIADRLRAEKGQSIFQDWITGKRAQAEILINQEML</sequence>
<evidence type="ECO:0000256" key="8">
    <source>
        <dbReference type="ARBA" id="ARBA00038408"/>
    </source>
</evidence>
<keyword evidence="7" id="KW-0143">Chaperone</keyword>
<dbReference type="GO" id="GO:0005886">
    <property type="term" value="C:plasma membrane"/>
    <property type="evidence" value="ECO:0007669"/>
    <property type="project" value="UniProtKB-SubCell"/>
</dbReference>
<evidence type="ECO:0000259" key="13">
    <source>
        <dbReference type="PROSITE" id="PS50198"/>
    </source>
</evidence>
<organism evidence="14 15">
    <name type="scientific">Candidatus Nitrohelix vancouverensis</name>
    <dbReference type="NCBI Taxonomy" id="2705534"/>
    <lineage>
        <taxon>Bacteria</taxon>
        <taxon>Pseudomonadati</taxon>
        <taxon>Nitrospinota/Tectimicrobiota group</taxon>
        <taxon>Nitrospinota</taxon>
        <taxon>Nitrospinia</taxon>
        <taxon>Nitrospinales</taxon>
        <taxon>Nitrospinaceae</taxon>
        <taxon>Candidatus Nitrohelix</taxon>
    </lineage>
</organism>
<dbReference type="KEGG" id="nva:G3M78_13555"/>
<evidence type="ECO:0000256" key="12">
    <source>
        <dbReference type="SAM" id="Phobius"/>
    </source>
</evidence>
<proteinExistence type="inferred from homology"/>
<evidence type="ECO:0000256" key="10">
    <source>
        <dbReference type="ARBA" id="ARBA00042775"/>
    </source>
</evidence>
<keyword evidence="4 12" id="KW-0812">Transmembrane</keyword>
<keyword evidence="3" id="KW-0997">Cell inner membrane</keyword>
<dbReference type="GO" id="GO:0003755">
    <property type="term" value="F:peptidyl-prolyl cis-trans isomerase activity"/>
    <property type="evidence" value="ECO:0007669"/>
    <property type="project" value="UniProtKB-KW"/>
</dbReference>
<dbReference type="Pfam" id="PF00639">
    <property type="entry name" value="Rotamase"/>
    <property type="match status" value="1"/>
</dbReference>